<organism evidence="1 2">
    <name type="scientific">Pseudanabaena galeata UHCC 0370</name>
    <dbReference type="NCBI Taxonomy" id="3110310"/>
    <lineage>
        <taxon>Bacteria</taxon>
        <taxon>Bacillati</taxon>
        <taxon>Cyanobacteriota</taxon>
        <taxon>Cyanophyceae</taxon>
        <taxon>Pseudanabaenales</taxon>
        <taxon>Pseudanabaenaceae</taxon>
        <taxon>Pseudanabaena</taxon>
    </lineage>
</organism>
<comment type="caution">
    <text evidence="1">The sequence shown here is derived from an EMBL/GenBank/DDBJ whole genome shotgun (WGS) entry which is preliminary data.</text>
</comment>
<sequence length="110" mass="12552">MPYTIDQQYISWEVCQSHCPKGAIQQDANGRYLIEQSLCNSCLQSSLSQGILACSSNYIFGVVPNDQQHLVMLKDSNPYWEKWFATHDRLVADLQTKIQTKIQRGQEVTA</sequence>
<dbReference type="RefSeq" id="WP_281008279.1">
    <property type="nucleotide sequence ID" value="NZ_JAYGIE010000072.1"/>
</dbReference>
<dbReference type="Gene3D" id="3.30.70.20">
    <property type="match status" value="1"/>
</dbReference>
<evidence type="ECO:0000313" key="1">
    <source>
        <dbReference type="EMBL" id="MEA5478177.1"/>
    </source>
</evidence>
<evidence type="ECO:0000313" key="2">
    <source>
        <dbReference type="Proteomes" id="UP001301388"/>
    </source>
</evidence>
<proteinExistence type="predicted"/>
<keyword evidence="2" id="KW-1185">Reference proteome</keyword>
<dbReference type="Proteomes" id="UP001301388">
    <property type="component" value="Unassembled WGS sequence"/>
</dbReference>
<protein>
    <recommendedName>
        <fullName evidence="3">4Fe-4S ferredoxin-type domain-containing protein</fullName>
    </recommendedName>
</protein>
<reference evidence="1 2" key="1">
    <citation type="submission" date="2023-12" db="EMBL/GenBank/DDBJ databases">
        <title>Baltic Sea Cyanobacteria.</title>
        <authorList>
            <person name="Delbaje E."/>
            <person name="Fewer D.P."/>
            <person name="Shishido T.K."/>
        </authorList>
    </citation>
    <scope>NUCLEOTIDE SEQUENCE [LARGE SCALE GENOMIC DNA]</scope>
    <source>
        <strain evidence="1 2">UHCC 0370</strain>
    </source>
</reference>
<accession>A0ABU5TIN5</accession>
<dbReference type="EMBL" id="JAYGIE010000072">
    <property type="protein sequence ID" value="MEA5478177.1"/>
    <property type="molecule type" value="Genomic_DNA"/>
</dbReference>
<name>A0ABU5TIN5_9CYAN</name>
<evidence type="ECO:0008006" key="3">
    <source>
        <dbReference type="Google" id="ProtNLM"/>
    </source>
</evidence>
<dbReference type="SUPFAM" id="SSF54862">
    <property type="entry name" value="4Fe-4S ferredoxins"/>
    <property type="match status" value="1"/>
</dbReference>
<gene>
    <name evidence="1" type="ORF">VB774_11175</name>
</gene>